<keyword evidence="9" id="KW-0863">Zinc-finger</keyword>
<evidence type="ECO:0000259" key="12">
    <source>
        <dbReference type="PROSITE" id="PS50994"/>
    </source>
</evidence>
<feature type="domain" description="RNase H type-1" evidence="11">
    <location>
        <begin position="1"/>
        <end position="102"/>
    </location>
</feature>
<evidence type="ECO:0000256" key="4">
    <source>
        <dbReference type="ARBA" id="ARBA00022722"/>
    </source>
</evidence>
<dbReference type="InterPro" id="IPR002156">
    <property type="entry name" value="RNaseH_domain"/>
</dbReference>
<evidence type="ECO:0000313" key="14">
    <source>
        <dbReference type="Proteomes" id="UP000524187"/>
    </source>
</evidence>
<keyword evidence="9" id="KW-0862">Zinc</keyword>
<evidence type="ECO:0000256" key="1">
    <source>
        <dbReference type="ARBA" id="ARBA00012493"/>
    </source>
</evidence>
<dbReference type="Proteomes" id="UP000524187">
    <property type="component" value="Unassembled WGS sequence"/>
</dbReference>
<evidence type="ECO:0000256" key="8">
    <source>
        <dbReference type="ARBA" id="ARBA00022918"/>
    </source>
</evidence>
<keyword evidence="6" id="KW-0255">Endonuclease</keyword>
<feature type="non-terminal residue" evidence="13">
    <location>
        <position position="1"/>
    </location>
</feature>
<dbReference type="Gene3D" id="3.30.420.10">
    <property type="entry name" value="Ribonuclease H-like superfamily/Ribonuclease H"/>
    <property type="match status" value="2"/>
</dbReference>
<evidence type="ECO:0000259" key="10">
    <source>
        <dbReference type="PROSITE" id="PS50876"/>
    </source>
</evidence>
<keyword evidence="2" id="KW-0808">Transferase</keyword>
<reference evidence="13 14" key="1">
    <citation type="submission" date="2019-09" db="EMBL/GenBank/DDBJ databases">
        <title>Bird 10,000 Genomes (B10K) Project - Family phase.</title>
        <authorList>
            <person name="Zhang G."/>
        </authorList>
    </citation>
    <scope>NUCLEOTIDE SEQUENCE [LARGE SCALE GENOMIC DNA]</scope>
    <source>
        <strain evidence="13">B10K-LSUMZ-50683</strain>
        <tissue evidence="13">Muscle</tissue>
    </source>
</reference>
<dbReference type="EC" id="2.7.7.49" evidence="1"/>
<accession>A0A7K8NBD9</accession>
<feature type="domain" description="Integrase-type" evidence="10">
    <location>
        <begin position="104"/>
        <end position="144"/>
    </location>
</feature>
<dbReference type="InterPro" id="IPR003308">
    <property type="entry name" value="Integrase_Zn-bd_dom_N"/>
</dbReference>
<dbReference type="PROSITE" id="PS50876">
    <property type="entry name" value="ZF_INTEGRASE"/>
    <property type="match status" value="1"/>
</dbReference>
<keyword evidence="3" id="KW-0548">Nucleotidyltransferase</keyword>
<comment type="caution">
    <text evidence="13">The sequence shown here is derived from an EMBL/GenBank/DDBJ whole genome shotgun (WGS) entry which is preliminary data.</text>
</comment>
<keyword evidence="5" id="KW-0479">Metal-binding</keyword>
<dbReference type="GO" id="GO:0004523">
    <property type="term" value="F:RNA-DNA hybrid ribonuclease activity"/>
    <property type="evidence" value="ECO:0007669"/>
    <property type="project" value="InterPro"/>
</dbReference>
<dbReference type="SUPFAM" id="SSF53098">
    <property type="entry name" value="Ribonuclease H-like"/>
    <property type="match status" value="2"/>
</dbReference>
<dbReference type="GO" id="GO:0008270">
    <property type="term" value="F:zinc ion binding"/>
    <property type="evidence" value="ECO:0007669"/>
    <property type="project" value="UniProtKB-KW"/>
</dbReference>
<dbReference type="Pfam" id="PF00075">
    <property type="entry name" value="RNase_H"/>
    <property type="match status" value="1"/>
</dbReference>
<evidence type="ECO:0000256" key="3">
    <source>
        <dbReference type="ARBA" id="ARBA00022695"/>
    </source>
</evidence>
<dbReference type="InterPro" id="IPR001584">
    <property type="entry name" value="Integrase_cat-core"/>
</dbReference>
<evidence type="ECO:0000256" key="6">
    <source>
        <dbReference type="ARBA" id="ARBA00022759"/>
    </source>
</evidence>
<dbReference type="AlphaFoldDB" id="A0A7K8NBD9"/>
<dbReference type="EMBL" id="VWPT01000071">
    <property type="protein sequence ID" value="NXE50569.1"/>
    <property type="molecule type" value="Genomic_DNA"/>
</dbReference>
<dbReference type="Pfam" id="PF02022">
    <property type="entry name" value="Integrase_Zn"/>
    <property type="match status" value="1"/>
</dbReference>
<sequence>KGSTQIVKLAAAVRAFTLFKAQPLNVVADSLYVTGIIQRLEQSFLKTLTNEQLFLLLKQLLFLLEQREHDYFVLHVHSHTNLPGPIAQGNRVADHFTAAVLTPNTYQQAKLSHDFFHQNAKALQKTYITRDQAQNIIQSCPDCQDVSLLPAYSGINPRGLQPCSIWQTDITHYPSFGRLKYVHVSVDTFSHYAVATAHVGEKHRDVCRHWLACFTVMGVPTQIKTDNGPAYTAQSSLNLGPQQQRTRAFLQTWGVTHVTGIPHSPTGQAIVEHTHRTLKEMLEKQ</sequence>
<dbReference type="PROSITE" id="PS50994">
    <property type="entry name" value="INTEGRASE"/>
    <property type="match status" value="1"/>
</dbReference>
<proteinExistence type="predicted"/>
<evidence type="ECO:0000256" key="7">
    <source>
        <dbReference type="ARBA" id="ARBA00022801"/>
    </source>
</evidence>
<evidence type="ECO:0000313" key="13">
    <source>
        <dbReference type="EMBL" id="NXE50569.1"/>
    </source>
</evidence>
<dbReference type="Pfam" id="PF00665">
    <property type="entry name" value="rve"/>
    <property type="match status" value="1"/>
</dbReference>
<name>A0A7K8NBD9_CASCA</name>
<dbReference type="InterPro" id="IPR017856">
    <property type="entry name" value="Integrase-like_N"/>
</dbReference>
<dbReference type="InterPro" id="IPR012337">
    <property type="entry name" value="RNaseH-like_sf"/>
</dbReference>
<protein>
    <recommendedName>
        <fullName evidence="1">RNA-directed DNA polymerase</fullName>
        <ecNumber evidence="1">2.7.7.49</ecNumber>
    </recommendedName>
</protein>
<evidence type="ECO:0000259" key="11">
    <source>
        <dbReference type="PROSITE" id="PS50879"/>
    </source>
</evidence>
<dbReference type="SUPFAM" id="SSF46919">
    <property type="entry name" value="N-terminal Zn binding domain of HIV integrase"/>
    <property type="match status" value="1"/>
</dbReference>
<dbReference type="GO" id="GO:0015074">
    <property type="term" value="P:DNA integration"/>
    <property type="evidence" value="ECO:0007669"/>
    <property type="project" value="InterPro"/>
</dbReference>
<dbReference type="GO" id="GO:0035613">
    <property type="term" value="F:RNA stem-loop binding"/>
    <property type="evidence" value="ECO:0007669"/>
    <property type="project" value="TreeGrafter"/>
</dbReference>
<dbReference type="PANTHER" id="PTHR41694">
    <property type="entry name" value="ENDOGENOUS RETROVIRUS GROUP K MEMBER POL PROTEIN"/>
    <property type="match status" value="1"/>
</dbReference>
<keyword evidence="4" id="KW-0540">Nuclease</keyword>
<dbReference type="InterPro" id="IPR036397">
    <property type="entry name" value="RNaseH_sf"/>
</dbReference>
<feature type="domain" description="Integrase catalytic" evidence="12">
    <location>
        <begin position="158"/>
        <end position="285"/>
    </location>
</feature>
<dbReference type="Gene3D" id="1.10.10.200">
    <property type="match status" value="1"/>
</dbReference>
<organism evidence="13 14">
    <name type="scientific">Casuarius casuarius</name>
    <name type="common">Southern cassowary</name>
    <name type="synonym">Struthio casuarius</name>
    <dbReference type="NCBI Taxonomy" id="8787"/>
    <lineage>
        <taxon>Eukaryota</taxon>
        <taxon>Metazoa</taxon>
        <taxon>Chordata</taxon>
        <taxon>Craniata</taxon>
        <taxon>Vertebrata</taxon>
        <taxon>Euteleostomi</taxon>
        <taxon>Archelosauria</taxon>
        <taxon>Archosauria</taxon>
        <taxon>Dinosauria</taxon>
        <taxon>Saurischia</taxon>
        <taxon>Theropoda</taxon>
        <taxon>Coelurosauria</taxon>
        <taxon>Aves</taxon>
        <taxon>Palaeognathae</taxon>
        <taxon>Casuariiformes</taxon>
        <taxon>Casuariidae</taxon>
        <taxon>Casuarius</taxon>
    </lineage>
</organism>
<keyword evidence="7" id="KW-0378">Hydrolase</keyword>
<keyword evidence="8" id="KW-0695">RNA-directed DNA polymerase</keyword>
<dbReference type="PANTHER" id="PTHR41694:SF3">
    <property type="entry name" value="RNA-DIRECTED DNA POLYMERASE-RELATED"/>
    <property type="match status" value="1"/>
</dbReference>
<feature type="non-terminal residue" evidence="13">
    <location>
        <position position="285"/>
    </location>
</feature>
<dbReference type="PROSITE" id="PS50879">
    <property type="entry name" value="RNASE_H_1"/>
    <property type="match status" value="1"/>
</dbReference>
<keyword evidence="14" id="KW-1185">Reference proteome</keyword>
<evidence type="ECO:0000256" key="9">
    <source>
        <dbReference type="PROSITE-ProRule" id="PRU00450"/>
    </source>
</evidence>
<gene>
    <name evidence="13" type="primary">Ervk6</name>
    <name evidence="13" type="ORF">CASCAS_R11191</name>
</gene>
<dbReference type="GO" id="GO:0003964">
    <property type="term" value="F:RNA-directed DNA polymerase activity"/>
    <property type="evidence" value="ECO:0007669"/>
    <property type="project" value="UniProtKB-KW"/>
</dbReference>
<evidence type="ECO:0000256" key="2">
    <source>
        <dbReference type="ARBA" id="ARBA00022679"/>
    </source>
</evidence>
<evidence type="ECO:0000256" key="5">
    <source>
        <dbReference type="ARBA" id="ARBA00022723"/>
    </source>
</evidence>